<accession>M1DFZ3</accession>
<reference evidence="2" key="1">
    <citation type="journal article" date="2011" name="Nature">
        <title>Genome sequence and analysis of the tuber crop potato.</title>
        <authorList>
            <consortium name="The Potato Genome Sequencing Consortium"/>
        </authorList>
    </citation>
    <scope>NUCLEOTIDE SEQUENCE [LARGE SCALE GENOMIC DNA]</scope>
    <source>
        <strain evidence="2">cv. DM1-3 516 R44</strain>
    </source>
</reference>
<reference evidence="1" key="2">
    <citation type="submission" date="2015-06" db="UniProtKB">
        <authorList>
            <consortium name="EnsemblPlants"/>
        </authorList>
    </citation>
    <scope>IDENTIFICATION</scope>
    <source>
        <strain evidence="1">DM1-3 516 R44</strain>
    </source>
</reference>
<organism evidence="1 2">
    <name type="scientific">Solanum tuberosum</name>
    <name type="common">Potato</name>
    <dbReference type="NCBI Taxonomy" id="4113"/>
    <lineage>
        <taxon>Eukaryota</taxon>
        <taxon>Viridiplantae</taxon>
        <taxon>Streptophyta</taxon>
        <taxon>Embryophyta</taxon>
        <taxon>Tracheophyta</taxon>
        <taxon>Spermatophyta</taxon>
        <taxon>Magnoliopsida</taxon>
        <taxon>eudicotyledons</taxon>
        <taxon>Gunneridae</taxon>
        <taxon>Pentapetalae</taxon>
        <taxon>asterids</taxon>
        <taxon>lamiids</taxon>
        <taxon>Solanales</taxon>
        <taxon>Solanaceae</taxon>
        <taxon>Solanoideae</taxon>
        <taxon>Solaneae</taxon>
        <taxon>Solanum</taxon>
    </lineage>
</organism>
<proteinExistence type="predicted"/>
<dbReference type="InParanoid" id="M1DFZ3"/>
<evidence type="ECO:0000313" key="2">
    <source>
        <dbReference type="Proteomes" id="UP000011115"/>
    </source>
</evidence>
<keyword evidence="2" id="KW-1185">Reference proteome</keyword>
<dbReference type="HOGENOM" id="CLU_2780810_0_0_1"/>
<protein>
    <submittedName>
        <fullName evidence="1">Gag-pol protein</fullName>
    </submittedName>
</protein>
<evidence type="ECO:0000313" key="1">
    <source>
        <dbReference type="EnsemblPlants" id="PGSC0003DMT400088441"/>
    </source>
</evidence>
<dbReference type="Proteomes" id="UP000011115">
    <property type="component" value="Unassembled WGS sequence"/>
</dbReference>
<dbReference type="Gramene" id="PGSC0003DMT400088441">
    <property type="protein sequence ID" value="PGSC0003DMT400088441"/>
    <property type="gene ID" value="PGSC0003DMG400038012"/>
</dbReference>
<dbReference type="AlphaFoldDB" id="M1DFZ3"/>
<sequence length="69" mass="8211">MKRRRRGEREDQARFRQRSSWISLGVIPTRYIIMPPRRVGRGRLPRRYVDQGDVSNAEFRDAIIILSQA</sequence>
<dbReference type="EnsemblPlants" id="PGSC0003DMT400088441">
    <property type="protein sequence ID" value="PGSC0003DMT400088441"/>
    <property type="gene ID" value="PGSC0003DMG400038012"/>
</dbReference>
<dbReference type="PaxDb" id="4113-PGSC0003DMT400088441"/>
<name>M1DFZ3_SOLTU</name>